<evidence type="ECO:0000313" key="4">
    <source>
        <dbReference type="Proteomes" id="UP000297948"/>
    </source>
</evidence>
<organism evidence="3 4">
    <name type="scientific">Streptomyces palmae</name>
    <dbReference type="NCBI Taxonomy" id="1701085"/>
    <lineage>
        <taxon>Bacteria</taxon>
        <taxon>Bacillati</taxon>
        <taxon>Actinomycetota</taxon>
        <taxon>Actinomycetes</taxon>
        <taxon>Kitasatosporales</taxon>
        <taxon>Streptomycetaceae</taxon>
        <taxon>Streptomyces</taxon>
    </lineage>
</organism>
<dbReference type="OrthoDB" id="3679173at2"/>
<dbReference type="EMBL" id="SRID01000144">
    <property type="protein sequence ID" value="TGB07746.1"/>
    <property type="molecule type" value="Genomic_DNA"/>
</dbReference>
<dbReference type="RefSeq" id="WP_135339859.1">
    <property type="nucleotide sequence ID" value="NZ_JBHLTX010000026.1"/>
</dbReference>
<gene>
    <name evidence="3" type="ORF">E4099_16675</name>
</gene>
<name>A0A4Z0HB88_9ACTN</name>
<dbReference type="InterPro" id="IPR011047">
    <property type="entry name" value="Quinoprotein_ADH-like_sf"/>
</dbReference>
<evidence type="ECO:0000313" key="3">
    <source>
        <dbReference type="EMBL" id="TGB07746.1"/>
    </source>
</evidence>
<accession>A0A4Z0HB88</accession>
<sequence length="469" mass="50601">MPQPSPSHPVQPLAPSPGDERRRRFPASKGAMAGGLAAIVLLAAGGIWFATRDGGDGGKDVPEARMLYTVPEPKVSSTEDLVSVAGMWTTDRNFVKSGFRKVVGYPLAGGPAQWEIPLSGEICRAWPHLTEDERTAIVFKGPGKDADCTRVGLLDLRAHKLLWQREVVAWDGHAQSFSGVTISGDTVAAGGEFQDGAAWTLDGRPLWRPNGDSDCQDVGYAGGDKLIAVTECGDGDNPPMHVRTLDPRTGEAKSTYQLPPGTGYAQVVSTDPLVVRTQPNGDPDGWRAAFLAIDDSAAQGKLRSRFRASSDEYESDCELTEGCQQIVVDPSTDRLFLATAQNYEETEDGTDNEVVAFSLKTGKPTDRIPDAPRDEFHLLGLDKDGALLAYQPFQLFGESGGVWRIDPRTHAVTQLLRSNSEIGKVELAFVLDGQYRYAAGRMYLGQTEITAPDPLISRELSLAAVFGKA</sequence>
<reference evidence="3 4" key="1">
    <citation type="submission" date="2019-03" db="EMBL/GenBank/DDBJ databases">
        <authorList>
            <person name="Gonzalez-Pimentel J.L."/>
        </authorList>
    </citation>
    <scope>NUCLEOTIDE SEQUENCE [LARGE SCALE GENOMIC DNA]</scope>
    <source>
        <strain evidence="3 4">JCM 31289</strain>
    </source>
</reference>
<dbReference type="AlphaFoldDB" id="A0A4Z0HB88"/>
<evidence type="ECO:0000256" key="1">
    <source>
        <dbReference type="SAM" id="MobiDB-lite"/>
    </source>
</evidence>
<dbReference type="InterPro" id="IPR015943">
    <property type="entry name" value="WD40/YVTN_repeat-like_dom_sf"/>
</dbReference>
<feature type="compositionally biased region" description="Pro residues" evidence="1">
    <location>
        <begin position="1"/>
        <end position="15"/>
    </location>
</feature>
<keyword evidence="4" id="KW-1185">Reference proteome</keyword>
<dbReference type="SUPFAM" id="SSF50998">
    <property type="entry name" value="Quinoprotein alcohol dehydrogenase-like"/>
    <property type="match status" value="1"/>
</dbReference>
<feature type="region of interest" description="Disordered" evidence="1">
    <location>
        <begin position="1"/>
        <end position="24"/>
    </location>
</feature>
<proteinExistence type="predicted"/>
<dbReference type="Proteomes" id="UP000297948">
    <property type="component" value="Unassembled WGS sequence"/>
</dbReference>
<protein>
    <recommendedName>
        <fullName evidence="5">PQQ-binding-like beta-propeller repeat protein</fullName>
    </recommendedName>
</protein>
<evidence type="ECO:0008006" key="5">
    <source>
        <dbReference type="Google" id="ProtNLM"/>
    </source>
</evidence>
<keyword evidence="2" id="KW-0472">Membrane</keyword>
<evidence type="ECO:0000256" key="2">
    <source>
        <dbReference type="SAM" id="Phobius"/>
    </source>
</evidence>
<keyword evidence="2" id="KW-0812">Transmembrane</keyword>
<keyword evidence="2" id="KW-1133">Transmembrane helix</keyword>
<dbReference type="Gene3D" id="2.130.10.10">
    <property type="entry name" value="YVTN repeat-like/Quinoprotein amine dehydrogenase"/>
    <property type="match status" value="1"/>
</dbReference>
<comment type="caution">
    <text evidence="3">The sequence shown here is derived from an EMBL/GenBank/DDBJ whole genome shotgun (WGS) entry which is preliminary data.</text>
</comment>
<feature type="transmembrane region" description="Helical" evidence="2">
    <location>
        <begin position="31"/>
        <end position="50"/>
    </location>
</feature>